<feature type="region of interest" description="Disordered" evidence="2">
    <location>
        <begin position="18"/>
        <end position="53"/>
    </location>
</feature>
<gene>
    <name evidence="3" type="ORF">ILEXP_LOCUS2457</name>
</gene>
<evidence type="ECO:0000256" key="1">
    <source>
        <dbReference type="SAM" id="Coils"/>
    </source>
</evidence>
<keyword evidence="1" id="KW-0175">Coiled coil</keyword>
<evidence type="ECO:0000313" key="3">
    <source>
        <dbReference type="EMBL" id="CAK9135505.1"/>
    </source>
</evidence>
<dbReference type="EMBL" id="CAUOFW020000714">
    <property type="protein sequence ID" value="CAK9135505.1"/>
    <property type="molecule type" value="Genomic_DNA"/>
</dbReference>
<proteinExistence type="predicted"/>
<feature type="coiled-coil region" evidence="1">
    <location>
        <begin position="252"/>
        <end position="282"/>
    </location>
</feature>
<keyword evidence="4" id="KW-1185">Reference proteome</keyword>
<reference evidence="3 4" key="1">
    <citation type="submission" date="2024-02" db="EMBL/GenBank/DDBJ databases">
        <authorList>
            <person name="Vignale AGUSTIN F."/>
            <person name="Sosa J E."/>
            <person name="Modenutti C."/>
        </authorList>
    </citation>
    <scope>NUCLEOTIDE SEQUENCE [LARGE SCALE GENOMIC DNA]</scope>
</reference>
<sequence>MTRERALVIITLESHRQAWDDTPDATSEKQHKASYSCPKLPQVPTNPQGGEDDLPVNVRKIGNEVLTESGNTRTFSTPRSFNPPCALLKDPHWATFLEPSSVLRTDVEAIQSQYQFPTGVSVHAPSLDEPYNLLRARKHHFFFVSGTGWVFGKGAADALRVPRSWGHLLSLGKALSPYHVYNLCQLEVVPIRRMTVAPIATSATVPGCHPYVTHGEKILHGSPSTPGSSSSKSRFFVFDELELELVVKKRQLFCAEAERDRLSRENAQLREQVKELKRRESRP</sequence>
<dbReference type="AlphaFoldDB" id="A0ABC8QSM1"/>
<accession>A0ABC8QSM1</accession>
<evidence type="ECO:0000313" key="4">
    <source>
        <dbReference type="Proteomes" id="UP001642360"/>
    </source>
</evidence>
<evidence type="ECO:0000256" key="2">
    <source>
        <dbReference type="SAM" id="MobiDB-lite"/>
    </source>
</evidence>
<organism evidence="3 4">
    <name type="scientific">Ilex paraguariensis</name>
    <name type="common">yerba mate</name>
    <dbReference type="NCBI Taxonomy" id="185542"/>
    <lineage>
        <taxon>Eukaryota</taxon>
        <taxon>Viridiplantae</taxon>
        <taxon>Streptophyta</taxon>
        <taxon>Embryophyta</taxon>
        <taxon>Tracheophyta</taxon>
        <taxon>Spermatophyta</taxon>
        <taxon>Magnoliopsida</taxon>
        <taxon>eudicotyledons</taxon>
        <taxon>Gunneridae</taxon>
        <taxon>Pentapetalae</taxon>
        <taxon>asterids</taxon>
        <taxon>campanulids</taxon>
        <taxon>Aquifoliales</taxon>
        <taxon>Aquifoliaceae</taxon>
        <taxon>Ilex</taxon>
    </lineage>
</organism>
<name>A0ABC8QSM1_9AQUA</name>
<comment type="caution">
    <text evidence="3">The sequence shown here is derived from an EMBL/GenBank/DDBJ whole genome shotgun (WGS) entry which is preliminary data.</text>
</comment>
<dbReference type="Proteomes" id="UP001642360">
    <property type="component" value="Unassembled WGS sequence"/>
</dbReference>
<protein>
    <submittedName>
        <fullName evidence="3">Uncharacterized protein</fullName>
    </submittedName>
</protein>